<dbReference type="InterPro" id="IPR000524">
    <property type="entry name" value="Tscrpt_reg_HTH_GntR"/>
</dbReference>
<evidence type="ECO:0000256" key="3">
    <source>
        <dbReference type="ARBA" id="ARBA00023163"/>
    </source>
</evidence>
<dbReference type="GO" id="GO:0003700">
    <property type="term" value="F:DNA-binding transcription factor activity"/>
    <property type="evidence" value="ECO:0007669"/>
    <property type="project" value="InterPro"/>
</dbReference>
<evidence type="ECO:0000313" key="6">
    <source>
        <dbReference type="Proteomes" id="UP000637695"/>
    </source>
</evidence>
<dbReference type="RefSeq" id="WP_188881434.1">
    <property type="nucleotide sequence ID" value="NZ_BMOY01000010.1"/>
</dbReference>
<dbReference type="FunFam" id="1.10.10.10:FF:000079">
    <property type="entry name" value="GntR family transcriptional regulator"/>
    <property type="match status" value="1"/>
</dbReference>
<dbReference type="PANTHER" id="PTHR30146">
    <property type="entry name" value="LACI-RELATED TRANSCRIPTIONAL REPRESSOR"/>
    <property type="match status" value="1"/>
</dbReference>
<organism evidence="5 6">
    <name type="scientific">Alicyclobacillus cellulosilyticus</name>
    <dbReference type="NCBI Taxonomy" id="1003997"/>
    <lineage>
        <taxon>Bacteria</taxon>
        <taxon>Bacillati</taxon>
        <taxon>Bacillota</taxon>
        <taxon>Bacilli</taxon>
        <taxon>Bacillales</taxon>
        <taxon>Alicyclobacillaceae</taxon>
        <taxon>Alicyclobacillus</taxon>
    </lineage>
</organism>
<keyword evidence="6" id="KW-1185">Reference proteome</keyword>
<accession>A0A917K5S6</accession>
<dbReference type="InterPro" id="IPR036390">
    <property type="entry name" value="WH_DNA-bd_sf"/>
</dbReference>
<evidence type="ECO:0000259" key="4">
    <source>
        <dbReference type="PROSITE" id="PS50949"/>
    </source>
</evidence>
<dbReference type="SMART" id="SM00345">
    <property type="entry name" value="HTH_GNTR"/>
    <property type="match status" value="1"/>
</dbReference>
<dbReference type="EMBL" id="BMOY01000010">
    <property type="protein sequence ID" value="GGJ02085.1"/>
    <property type="molecule type" value="Genomic_DNA"/>
</dbReference>
<dbReference type="PANTHER" id="PTHR30146:SF150">
    <property type="entry name" value="ARABINOSE METABOLISM TRANSCRIPTIONAL REPRESSOR"/>
    <property type="match status" value="1"/>
</dbReference>
<dbReference type="Pfam" id="PF13377">
    <property type="entry name" value="Peripla_BP_3"/>
    <property type="match status" value="1"/>
</dbReference>
<protein>
    <submittedName>
        <fullName evidence="5">Arabinose metabolism transcriptional repressor</fullName>
    </submittedName>
</protein>
<dbReference type="InterPro" id="IPR028082">
    <property type="entry name" value="Peripla_BP_I"/>
</dbReference>
<reference evidence="5" key="2">
    <citation type="submission" date="2020-09" db="EMBL/GenBank/DDBJ databases">
        <authorList>
            <person name="Sun Q."/>
            <person name="Ohkuma M."/>
        </authorList>
    </citation>
    <scope>NUCLEOTIDE SEQUENCE</scope>
    <source>
        <strain evidence="5">JCM 18487</strain>
    </source>
</reference>
<reference evidence="5" key="1">
    <citation type="journal article" date="2014" name="Int. J. Syst. Evol. Microbiol.">
        <title>Complete genome sequence of Corynebacterium casei LMG S-19264T (=DSM 44701T), isolated from a smear-ripened cheese.</title>
        <authorList>
            <consortium name="US DOE Joint Genome Institute (JGI-PGF)"/>
            <person name="Walter F."/>
            <person name="Albersmeier A."/>
            <person name="Kalinowski J."/>
            <person name="Ruckert C."/>
        </authorList>
    </citation>
    <scope>NUCLEOTIDE SEQUENCE</scope>
    <source>
        <strain evidence="5">JCM 18487</strain>
    </source>
</reference>
<dbReference type="Pfam" id="PF00392">
    <property type="entry name" value="GntR"/>
    <property type="match status" value="1"/>
</dbReference>
<feature type="domain" description="HTH gntR-type" evidence="4">
    <location>
        <begin position="6"/>
        <end position="74"/>
    </location>
</feature>
<dbReference type="InterPro" id="IPR036388">
    <property type="entry name" value="WH-like_DNA-bd_sf"/>
</dbReference>
<dbReference type="SUPFAM" id="SSF53822">
    <property type="entry name" value="Periplasmic binding protein-like I"/>
    <property type="match status" value="1"/>
</dbReference>
<dbReference type="SUPFAM" id="SSF46785">
    <property type="entry name" value="Winged helix' DNA-binding domain"/>
    <property type="match status" value="1"/>
</dbReference>
<dbReference type="AlphaFoldDB" id="A0A917K5S6"/>
<name>A0A917K5S6_9BACL</name>
<dbReference type="PRINTS" id="PR00035">
    <property type="entry name" value="HTHGNTR"/>
</dbReference>
<dbReference type="PROSITE" id="PS50949">
    <property type="entry name" value="HTH_GNTR"/>
    <property type="match status" value="1"/>
</dbReference>
<keyword evidence="2" id="KW-0238">DNA-binding</keyword>
<dbReference type="InterPro" id="IPR033532">
    <property type="entry name" value="AraR_ligand_bind_dom"/>
</dbReference>
<evidence type="ECO:0000256" key="2">
    <source>
        <dbReference type="ARBA" id="ARBA00023125"/>
    </source>
</evidence>
<dbReference type="Gene3D" id="3.40.50.2300">
    <property type="match status" value="2"/>
</dbReference>
<dbReference type="CDD" id="cd01541">
    <property type="entry name" value="PBP1_AraR"/>
    <property type="match status" value="1"/>
</dbReference>
<sequence>MKRKTTPKYRQLKHEILSWIHSGRFQPGDAIPSEHELASQYGISRHTVRQAITELAHEGWLIREQGRGTFVASGQPAPDPHVHVQRPRSGLVAVVTTYISDYIFPSIIEGMESVLTPRGFTILLLNTRNDFQQEAQAISSILEHGAEAVIVEATKSSYPNPNLAHYFRLLERQVPMVMLHSDYLELGVPCIRVDDAGGCEQVTRHLLEMGHRFIGGIFKQDDMQGRHRLRGFVRALRAFGAPLHPEWLLSYETPDMDTVAALYIDRFARHLPGQRPTAVVCYNDYIALQLIRACKQHGFSVPEDISVVGFDDFQLALAGEVQLTTVRHPKFRMGVKAAEWILEMISEARAVPCATPNAREHAGAADGGNETAAERPREFVFTPELVLGTSVRRVPLD</sequence>
<gene>
    <name evidence="5" type="primary">araR</name>
    <name evidence="5" type="ORF">GCM10010885_09210</name>
</gene>
<dbReference type="InterPro" id="IPR046335">
    <property type="entry name" value="LacI/GalR-like_sensor"/>
</dbReference>
<keyword evidence="1" id="KW-0805">Transcription regulation</keyword>
<evidence type="ECO:0000256" key="1">
    <source>
        <dbReference type="ARBA" id="ARBA00023015"/>
    </source>
</evidence>
<comment type="caution">
    <text evidence="5">The sequence shown here is derived from an EMBL/GenBank/DDBJ whole genome shotgun (WGS) entry which is preliminary data.</text>
</comment>
<dbReference type="GO" id="GO:0000976">
    <property type="term" value="F:transcription cis-regulatory region binding"/>
    <property type="evidence" value="ECO:0007669"/>
    <property type="project" value="TreeGrafter"/>
</dbReference>
<evidence type="ECO:0000313" key="5">
    <source>
        <dbReference type="EMBL" id="GGJ02085.1"/>
    </source>
</evidence>
<dbReference type="CDD" id="cd07377">
    <property type="entry name" value="WHTH_GntR"/>
    <property type="match status" value="1"/>
</dbReference>
<proteinExistence type="predicted"/>
<dbReference type="Proteomes" id="UP000637695">
    <property type="component" value="Unassembled WGS sequence"/>
</dbReference>
<dbReference type="Gene3D" id="1.10.10.10">
    <property type="entry name" value="Winged helix-like DNA-binding domain superfamily/Winged helix DNA-binding domain"/>
    <property type="match status" value="1"/>
</dbReference>
<keyword evidence="3" id="KW-0804">Transcription</keyword>